<dbReference type="InterPro" id="IPR011178">
    <property type="entry name" value="Amyloid_glyco_Cu-bd"/>
</dbReference>
<evidence type="ECO:0000256" key="4">
    <source>
        <dbReference type="ARBA" id="ARBA00022989"/>
    </source>
</evidence>
<dbReference type="Pfam" id="PF12924">
    <property type="entry name" value="APP_Cu_bd"/>
    <property type="match status" value="1"/>
</dbReference>
<feature type="chain" id="PRO_5042925133" evidence="11">
    <location>
        <begin position="22"/>
        <end position="625"/>
    </location>
</feature>
<evidence type="ECO:0000256" key="2">
    <source>
        <dbReference type="ARBA" id="ARBA00022692"/>
    </source>
</evidence>
<organism evidence="14 15">
    <name type="scientific">Littorina saxatilis</name>
    <dbReference type="NCBI Taxonomy" id="31220"/>
    <lineage>
        <taxon>Eukaryota</taxon>
        <taxon>Metazoa</taxon>
        <taxon>Spiralia</taxon>
        <taxon>Lophotrochozoa</taxon>
        <taxon>Mollusca</taxon>
        <taxon>Gastropoda</taxon>
        <taxon>Caenogastropoda</taxon>
        <taxon>Littorinimorpha</taxon>
        <taxon>Littorinoidea</taxon>
        <taxon>Littorinidae</taxon>
        <taxon>Littorina</taxon>
    </lineage>
</organism>
<evidence type="ECO:0000256" key="1">
    <source>
        <dbReference type="ARBA" id="ARBA00004479"/>
    </source>
</evidence>
<feature type="region of interest" description="GFLD subdomain" evidence="8">
    <location>
        <begin position="24"/>
        <end position="114"/>
    </location>
</feature>
<keyword evidence="2 10" id="KW-0812">Transmembrane</keyword>
<keyword evidence="15" id="KW-1185">Reference proteome</keyword>
<feature type="compositionally biased region" description="Acidic residues" evidence="9">
    <location>
        <begin position="193"/>
        <end position="227"/>
    </location>
</feature>
<feature type="transmembrane region" description="Helical" evidence="10">
    <location>
        <begin position="555"/>
        <end position="575"/>
    </location>
</feature>
<dbReference type="PRINTS" id="PR00203">
    <property type="entry name" value="AMYLOIDA4"/>
</dbReference>
<dbReference type="GO" id="GO:0046914">
    <property type="term" value="F:transition metal ion binding"/>
    <property type="evidence" value="ECO:0007669"/>
    <property type="project" value="InterPro"/>
</dbReference>
<comment type="subcellular location">
    <subcellularLocation>
        <location evidence="1">Membrane</location>
        <topology evidence="1">Single-pass type I membrane protein</topology>
    </subcellularLocation>
</comment>
<dbReference type="PROSITE" id="PS00319">
    <property type="entry name" value="APP_CUBD"/>
    <property type="match status" value="1"/>
</dbReference>
<name>A0AAN9GEH6_9CAEN</name>
<dbReference type="GO" id="GO:0007409">
    <property type="term" value="P:axonogenesis"/>
    <property type="evidence" value="ECO:0007669"/>
    <property type="project" value="TreeGrafter"/>
</dbReference>
<evidence type="ECO:0000256" key="7">
    <source>
        <dbReference type="ARBA" id="ARBA00023180"/>
    </source>
</evidence>
<gene>
    <name evidence="14" type="ORF">V1264_016677</name>
</gene>
<dbReference type="InterPro" id="IPR036176">
    <property type="entry name" value="E2_sf"/>
</dbReference>
<dbReference type="Gene3D" id="2.30.29.30">
    <property type="entry name" value="Pleckstrin-homology domain (PH domain)/Phosphotyrosine-binding domain (PTB)"/>
    <property type="match status" value="1"/>
</dbReference>
<dbReference type="PROSITE" id="PS51870">
    <property type="entry name" value="APP_E2"/>
    <property type="match status" value="1"/>
</dbReference>
<comment type="similarity">
    <text evidence="8">Belongs to the APP family.</text>
</comment>
<evidence type="ECO:0000259" key="13">
    <source>
        <dbReference type="PROSITE" id="PS51870"/>
    </source>
</evidence>
<evidence type="ECO:0000256" key="8">
    <source>
        <dbReference type="PROSITE-ProRule" id="PRU01217"/>
    </source>
</evidence>
<reference evidence="14 15" key="1">
    <citation type="submission" date="2024-02" db="EMBL/GenBank/DDBJ databases">
        <title>Chromosome-scale genome assembly of the rough periwinkle Littorina saxatilis.</title>
        <authorList>
            <person name="De Jode A."/>
            <person name="Faria R."/>
            <person name="Formenti G."/>
            <person name="Sims Y."/>
            <person name="Smith T.P."/>
            <person name="Tracey A."/>
            <person name="Wood J.M.D."/>
            <person name="Zagrodzka Z.B."/>
            <person name="Johannesson K."/>
            <person name="Butlin R.K."/>
            <person name="Leder E.H."/>
        </authorList>
    </citation>
    <scope>NUCLEOTIDE SEQUENCE [LARGE SCALE GENOMIC DNA]</scope>
    <source>
        <strain evidence="14">Snail1</strain>
        <tissue evidence="14">Muscle</tissue>
    </source>
</reference>
<keyword evidence="7" id="KW-0325">Glycoprotein</keyword>
<dbReference type="InterPro" id="IPR019745">
    <property type="entry name" value="Amyloid_glyco_intracell_CS"/>
</dbReference>
<evidence type="ECO:0000256" key="5">
    <source>
        <dbReference type="ARBA" id="ARBA00023136"/>
    </source>
</evidence>
<feature type="disulfide bond" evidence="8">
    <location>
        <begin position="135"/>
        <end position="165"/>
    </location>
</feature>
<protein>
    <submittedName>
        <fullName evidence="14">Uncharacterized protein</fullName>
    </submittedName>
</protein>
<dbReference type="Gene3D" id="3.30.1490.140">
    <property type="entry name" value="Amyloidogenic glycoprotein, copper-binding domain"/>
    <property type="match status" value="1"/>
</dbReference>
<dbReference type="Pfam" id="PF10515">
    <property type="entry name" value="APP_amyloid"/>
    <property type="match status" value="1"/>
</dbReference>
<dbReference type="Gene3D" id="1.20.120.770">
    <property type="entry name" value="Amyloid precursor protein, E2 domain"/>
    <property type="match status" value="1"/>
</dbReference>
<feature type="disulfide bond" evidence="8">
    <location>
        <begin position="149"/>
        <end position="177"/>
    </location>
</feature>
<comment type="caution">
    <text evidence="8">Lacks conserved residue(s) required for the propagation of feature annotation.</text>
</comment>
<feature type="region of interest" description="Disordered" evidence="9">
    <location>
        <begin position="184"/>
        <end position="227"/>
    </location>
</feature>
<dbReference type="InterPro" id="IPR019744">
    <property type="entry name" value="APP_CUBD_CS"/>
</dbReference>
<dbReference type="PANTHER" id="PTHR23103">
    <property type="entry name" value="ALZHEIMER'S DISEASE BETA-AMYLOID RELATED"/>
    <property type="match status" value="1"/>
</dbReference>
<dbReference type="InterPro" id="IPR024329">
    <property type="entry name" value="Amyloid_glyco_E2_domain"/>
</dbReference>
<feature type="domain" description="E1" evidence="12">
    <location>
        <begin position="24"/>
        <end position="180"/>
    </location>
</feature>
<dbReference type="InterPro" id="IPR008154">
    <property type="entry name" value="Amyloid_glyco_extra"/>
</dbReference>
<dbReference type="EMBL" id="JBAMIC010000007">
    <property type="protein sequence ID" value="KAK7105271.1"/>
    <property type="molecule type" value="Genomic_DNA"/>
</dbReference>
<feature type="compositionally biased region" description="Acidic residues" evidence="9">
    <location>
        <begin position="491"/>
        <end position="514"/>
    </location>
</feature>
<comment type="caution">
    <text evidence="14">The sequence shown here is derived from an EMBL/GenBank/DDBJ whole genome shotgun (WGS) entry which is preliminary data.</text>
</comment>
<dbReference type="Pfam" id="PF02177">
    <property type="entry name" value="APP_N"/>
    <property type="match status" value="1"/>
</dbReference>
<dbReference type="Gene3D" id="3.90.570.10">
    <property type="entry name" value="Amyloidogenic glycoprotein, heparin-binding domain"/>
    <property type="match status" value="1"/>
</dbReference>
<proteinExistence type="inferred from homology"/>
<dbReference type="InterPro" id="IPR036454">
    <property type="entry name" value="Amyloid_glyco_heparin-bd_sf"/>
</dbReference>
<evidence type="ECO:0000256" key="9">
    <source>
        <dbReference type="SAM" id="MobiDB-lite"/>
    </source>
</evidence>
<feature type="region of interest" description="Disordered" evidence="9">
    <location>
        <begin position="451"/>
        <end position="523"/>
    </location>
</feature>
<dbReference type="InterPro" id="IPR011993">
    <property type="entry name" value="PH-like_dom_sf"/>
</dbReference>
<evidence type="ECO:0000256" key="11">
    <source>
        <dbReference type="SAM" id="SignalP"/>
    </source>
</evidence>
<evidence type="ECO:0000256" key="6">
    <source>
        <dbReference type="ARBA" id="ARBA00023157"/>
    </source>
</evidence>
<feature type="disulfide bond" evidence="8">
    <location>
        <begin position="124"/>
        <end position="178"/>
    </location>
</feature>
<dbReference type="GO" id="GO:0007417">
    <property type="term" value="P:central nervous system development"/>
    <property type="evidence" value="ECO:0007669"/>
    <property type="project" value="TreeGrafter"/>
</dbReference>
<dbReference type="PANTHER" id="PTHR23103:SF15">
    <property type="entry name" value="AMYLOID-BETA-LIKE PROTEIN"/>
    <property type="match status" value="1"/>
</dbReference>
<dbReference type="Pfam" id="PF12925">
    <property type="entry name" value="APP_E2"/>
    <property type="match status" value="1"/>
</dbReference>
<keyword evidence="5 10" id="KW-0472">Membrane</keyword>
<dbReference type="SMART" id="SM00006">
    <property type="entry name" value="A4_EXTRA"/>
    <property type="match status" value="1"/>
</dbReference>
<dbReference type="PROSITE" id="PS00320">
    <property type="entry name" value="APP_INTRA"/>
    <property type="match status" value="1"/>
</dbReference>
<feature type="region of interest" description="CuBD subdomain" evidence="8">
    <location>
        <begin position="122"/>
        <end position="180"/>
    </location>
</feature>
<keyword evidence="3 11" id="KW-0732">Signal</keyword>
<sequence length="625" mass="71313">MGTLSGYFVLCLLCGIAQVLATQNDHEPMVAFICGKPAMHKGVNDWISDETTKECWDDKRPILNYCRKMYPNHNITNVVEAAYLVTIPGWPSLNGNTLHTHRVRPFRCIVDNFQSDALLVPQHCKFDHKHDEKVCKGFSHWEVEARDACAKDGMHCESFGMLLNCGLGTFSGVEYVCCPNKTPTHVHPTPAPVDEDDDSDSQSEDQDDGDEEDDDFDAWESQENDVDDTGKVNLYENYLKGEAMPSVFHNEHQKFIAARQFMHKLQEAKNTQLMKEWTAARDHVNEVRKNDPKTAEKLSKEITERFQRLYNAYEQEDIAEKQQIVALHQQKVQSDLNQRKRVAMDKYMRSLEKGDVMRIAKNLRNYIKAEEKDSMHTVNHYSHVKAAMSVEATRIHPHVLQHLQLCQQRMEQALQMLERYPEVERKVRPEIEDFMKKFDDLATRIRNVVLPDPSTSNIQTDSDSDSDEVPADNNAEALPQRIEKIVNDMSTDSDADSDISEDSFDEDSSDEMENEHDYLPKKPQPAHIQHDAIHAEQNLHTSSAVGSTAQLGTTFGIAIGSVAIFVVLVVAVVMLRRRSNSRMNVTHGYVEVDPAASPEERHVANMQMNGYENPTYRYFEVATTK</sequence>
<accession>A0AAN9GEH6</accession>
<keyword evidence="6 8" id="KW-1015">Disulfide bond</keyword>
<dbReference type="SUPFAM" id="SSF56491">
    <property type="entry name" value="A heparin-binding domain"/>
    <property type="match status" value="1"/>
</dbReference>
<evidence type="ECO:0000313" key="15">
    <source>
        <dbReference type="Proteomes" id="UP001374579"/>
    </source>
</evidence>
<evidence type="ECO:0000256" key="10">
    <source>
        <dbReference type="SAM" id="Phobius"/>
    </source>
</evidence>
<feature type="signal peptide" evidence="11">
    <location>
        <begin position="1"/>
        <end position="21"/>
    </location>
</feature>
<dbReference type="InterPro" id="IPR019543">
    <property type="entry name" value="APP_amyloid_C"/>
</dbReference>
<dbReference type="SUPFAM" id="SSF109843">
    <property type="entry name" value="CAPPD, an extracellular domain of amyloid beta A4 protein"/>
    <property type="match status" value="1"/>
</dbReference>
<keyword evidence="4 10" id="KW-1133">Transmembrane helix</keyword>
<dbReference type="GO" id="GO:0008201">
    <property type="term" value="F:heparin binding"/>
    <property type="evidence" value="ECO:0007669"/>
    <property type="project" value="UniProtKB-UniRule"/>
</dbReference>
<dbReference type="InterPro" id="IPR015849">
    <property type="entry name" value="Amyloid_glyco_heparin-bd"/>
</dbReference>
<dbReference type="InterPro" id="IPR036669">
    <property type="entry name" value="Amyloid_Cu-bd_sf"/>
</dbReference>
<dbReference type="GO" id="GO:0016020">
    <property type="term" value="C:membrane"/>
    <property type="evidence" value="ECO:0007669"/>
    <property type="project" value="UniProtKB-SubCell"/>
</dbReference>
<dbReference type="PROSITE" id="PS51869">
    <property type="entry name" value="APP_E1"/>
    <property type="match status" value="1"/>
</dbReference>
<evidence type="ECO:0000313" key="14">
    <source>
        <dbReference type="EMBL" id="KAK7105271.1"/>
    </source>
</evidence>
<dbReference type="InterPro" id="IPR008155">
    <property type="entry name" value="Amyloid_glyco"/>
</dbReference>
<evidence type="ECO:0000259" key="12">
    <source>
        <dbReference type="PROSITE" id="PS51869"/>
    </source>
</evidence>
<feature type="domain" description="E2" evidence="13">
    <location>
        <begin position="231"/>
        <end position="434"/>
    </location>
</feature>
<dbReference type="AlphaFoldDB" id="A0AAN9GEH6"/>
<dbReference type="SUPFAM" id="SSF89811">
    <property type="entry name" value="Amyloid beta a4 protein copper binding domain (domain 2)"/>
    <property type="match status" value="1"/>
</dbReference>
<evidence type="ECO:0000256" key="3">
    <source>
        <dbReference type="ARBA" id="ARBA00022729"/>
    </source>
</evidence>
<dbReference type="Proteomes" id="UP001374579">
    <property type="component" value="Unassembled WGS sequence"/>
</dbReference>